<dbReference type="InterPro" id="IPR014438">
    <property type="entry name" value="Glucan_biosyn_MdoG/MdoD"/>
</dbReference>
<evidence type="ECO:0000259" key="6">
    <source>
        <dbReference type="Pfam" id="PF04349"/>
    </source>
</evidence>
<dbReference type="GO" id="GO:0030288">
    <property type="term" value="C:outer membrane-bounded periplasmic space"/>
    <property type="evidence" value="ECO:0007669"/>
    <property type="project" value="TreeGrafter"/>
</dbReference>
<dbReference type="InterPro" id="IPR013783">
    <property type="entry name" value="Ig-like_fold"/>
</dbReference>
<dbReference type="Gene3D" id="2.60.40.10">
    <property type="entry name" value="Immunoglobulins"/>
    <property type="match status" value="1"/>
</dbReference>
<dbReference type="InterPro" id="IPR007444">
    <property type="entry name" value="Glucan_biosyn_MdoG_C"/>
</dbReference>
<name>A0A7U7J3H7_9GAMM</name>
<dbReference type="GO" id="GO:0051274">
    <property type="term" value="P:beta-glucan biosynthetic process"/>
    <property type="evidence" value="ECO:0007669"/>
    <property type="project" value="TreeGrafter"/>
</dbReference>
<protein>
    <submittedName>
        <fullName evidence="7">Glucan biosynthesis protein, periplasmic</fullName>
    </submittedName>
</protein>
<comment type="pathway">
    <text evidence="2">Glycan metabolism; osmoregulated periplasmic glucan (OPG) biosynthesis.</text>
</comment>
<organism evidence="7 8">
    <name type="scientific">Candidatus Contendobacter odensis Run_B_J11</name>
    <dbReference type="NCBI Taxonomy" id="1400861"/>
    <lineage>
        <taxon>Bacteria</taxon>
        <taxon>Pseudomonadati</taxon>
        <taxon>Pseudomonadota</taxon>
        <taxon>Gammaproteobacteria</taxon>
        <taxon>Candidatus Competibacteraceae</taxon>
        <taxon>Candidatus Contendibacter</taxon>
    </lineage>
</organism>
<dbReference type="PANTHER" id="PTHR30504">
    <property type="entry name" value="GLUCANS BIOSYNTHESIS PROTEIN"/>
    <property type="match status" value="1"/>
</dbReference>
<evidence type="ECO:0000256" key="5">
    <source>
        <dbReference type="ARBA" id="ARBA00022764"/>
    </source>
</evidence>
<dbReference type="SUPFAM" id="SSF74650">
    <property type="entry name" value="Galactose mutarotase-like"/>
    <property type="match status" value="1"/>
</dbReference>
<evidence type="ECO:0000313" key="8">
    <source>
        <dbReference type="Proteomes" id="UP000019184"/>
    </source>
</evidence>
<evidence type="ECO:0000313" key="7">
    <source>
        <dbReference type="EMBL" id="CDH44609.1"/>
    </source>
</evidence>
<evidence type="ECO:0000256" key="3">
    <source>
        <dbReference type="ARBA" id="ARBA00009284"/>
    </source>
</evidence>
<keyword evidence="4" id="KW-0732">Signal</keyword>
<dbReference type="AlphaFoldDB" id="A0A7U7J3H7"/>
<comment type="caution">
    <text evidence="7">The sequence shown here is derived from an EMBL/GenBank/DDBJ whole genome shotgun (WGS) entry which is preliminary data.</text>
</comment>
<feature type="domain" description="Glucan biosynthesis periplasmic MdoG C-terminal" evidence="6">
    <location>
        <begin position="43"/>
        <end position="518"/>
    </location>
</feature>
<evidence type="ECO:0000256" key="4">
    <source>
        <dbReference type="ARBA" id="ARBA00022729"/>
    </source>
</evidence>
<evidence type="ECO:0000256" key="1">
    <source>
        <dbReference type="ARBA" id="ARBA00004418"/>
    </source>
</evidence>
<accession>A0A7U7J3H7</accession>
<dbReference type="OrthoDB" id="335750at2"/>
<dbReference type="EMBL" id="CBTK010000086">
    <property type="protein sequence ID" value="CDH44609.1"/>
    <property type="molecule type" value="Genomic_DNA"/>
</dbReference>
<dbReference type="UniPathway" id="UPA00637"/>
<dbReference type="Proteomes" id="UP000019184">
    <property type="component" value="Unassembled WGS sequence"/>
</dbReference>
<dbReference type="PANTHER" id="PTHR30504:SF2">
    <property type="entry name" value="GLUCANS BIOSYNTHESIS PROTEIN G"/>
    <property type="match status" value="1"/>
</dbReference>
<dbReference type="SUPFAM" id="SSF81296">
    <property type="entry name" value="E set domains"/>
    <property type="match status" value="1"/>
</dbReference>
<reference evidence="7 8" key="1">
    <citation type="journal article" date="2014" name="ISME J.">
        <title>Candidatus Competibacter-lineage genomes retrieved from metagenomes reveal functional metabolic diversity.</title>
        <authorList>
            <person name="McIlroy S.J."/>
            <person name="Albertsen M."/>
            <person name="Andresen E.K."/>
            <person name="Saunders A.M."/>
            <person name="Kristiansen R."/>
            <person name="Stokholm-Bjerregaard M."/>
            <person name="Nielsen K.L."/>
            <person name="Nielsen P.H."/>
        </authorList>
    </citation>
    <scope>NUCLEOTIDE SEQUENCE [LARGE SCALE GENOMIC DNA]</scope>
    <source>
        <strain evidence="7 8">Run_B_J11</strain>
    </source>
</reference>
<dbReference type="RefSeq" id="WP_154724794.1">
    <property type="nucleotide sequence ID" value="NZ_CBTK010000086.1"/>
</dbReference>
<evidence type="ECO:0000256" key="2">
    <source>
        <dbReference type="ARBA" id="ARBA00005001"/>
    </source>
</evidence>
<gene>
    <name evidence="7" type="primary">mdoG</name>
    <name evidence="7" type="ORF">BN874_1760011</name>
</gene>
<dbReference type="InterPro" id="IPR014718">
    <property type="entry name" value="GH-type_carb-bd"/>
</dbReference>
<proteinExistence type="inferred from homology"/>
<comment type="subcellular location">
    <subcellularLocation>
        <location evidence="1">Periplasm</location>
    </subcellularLocation>
</comment>
<dbReference type="InterPro" id="IPR014756">
    <property type="entry name" value="Ig_E-set"/>
</dbReference>
<dbReference type="FunFam" id="2.70.98.10:FF:000001">
    <property type="entry name" value="Glucans biosynthesis protein G"/>
    <property type="match status" value="1"/>
</dbReference>
<dbReference type="Pfam" id="PF04349">
    <property type="entry name" value="MdoG"/>
    <property type="match status" value="1"/>
</dbReference>
<dbReference type="Gene3D" id="2.70.98.10">
    <property type="match status" value="1"/>
</dbReference>
<dbReference type="PIRSF" id="PIRSF006281">
    <property type="entry name" value="MdoG"/>
    <property type="match status" value="1"/>
</dbReference>
<dbReference type="GO" id="GO:0003824">
    <property type="term" value="F:catalytic activity"/>
    <property type="evidence" value="ECO:0007669"/>
    <property type="project" value="InterPro"/>
</dbReference>
<dbReference type="InterPro" id="IPR011013">
    <property type="entry name" value="Gal_mutarotase_sf_dom"/>
</dbReference>
<keyword evidence="5" id="KW-0574">Periplasm</keyword>
<dbReference type="GO" id="GO:0030246">
    <property type="term" value="F:carbohydrate binding"/>
    <property type="evidence" value="ECO:0007669"/>
    <property type="project" value="InterPro"/>
</dbReference>
<keyword evidence="8" id="KW-1185">Reference proteome</keyword>
<comment type="similarity">
    <text evidence="3">Belongs to the OpgD/OpgG family.</text>
</comment>
<sequence>MKVRILLILALLLTGIGIDPVAGFSAPNVPEATPATTPPPKRFNFADVRRRAEVLASQPFQASSHTLPDFLKGLDYDQYRDIRFRAEKGLWRAEGLPFEIQFAPLGFLFAQPVLINVVGEGESKPVEYANDLFDYGKNKVPDNLPKDLGFAGFKVLYPLHTDSHYDEVAVFLGASYFRAVGQKQNYGLSTRGLAIDTGLPKPEEFPWFREFWLEKPSKDATELTVYALLDSQSLTGAYRFAIKPGVATQIEVKASLFVRDKVQKLGVAPLTSMFLHGALNERFFDDFRPQVHDSDGLLMATGNGEWIWRPLNNPQRLRISAYQDNNPRGFGLLQRDRSFDNYQDLEAHYHRRPSIWVEPQGDWGKGSVQLIEIPSAAERYDNIAAFWTPEKPVEAGQQLEYSYRLFFFLELPNLSPGGRALASRIGAGGTGELQSERRRFVIDFGGEALAKLADDAPVTAMVSASTGQIQNVVIHKNSYTNGWRLSFELLPQSDNPSELRCFLKLGNDVLTETWSYQWTVAK</sequence>